<keyword evidence="4 7" id="KW-0812">Transmembrane</keyword>
<feature type="transmembrane region" description="Helical" evidence="7">
    <location>
        <begin position="393"/>
        <end position="412"/>
    </location>
</feature>
<comment type="subcellular location">
    <subcellularLocation>
        <location evidence="1">Cell membrane</location>
        <topology evidence="1">Multi-pass membrane protein</topology>
    </subcellularLocation>
</comment>
<evidence type="ECO:0000313" key="9">
    <source>
        <dbReference type="Proteomes" id="UP000756860"/>
    </source>
</evidence>
<accession>A0ABS5SEB3</accession>
<feature type="transmembrane region" description="Helical" evidence="7">
    <location>
        <begin position="356"/>
        <end position="381"/>
    </location>
</feature>
<keyword evidence="2" id="KW-0813">Transport</keyword>
<evidence type="ECO:0000256" key="6">
    <source>
        <dbReference type="ARBA" id="ARBA00023136"/>
    </source>
</evidence>
<evidence type="ECO:0000256" key="2">
    <source>
        <dbReference type="ARBA" id="ARBA00022448"/>
    </source>
</evidence>
<feature type="transmembrane region" description="Helical" evidence="7">
    <location>
        <begin position="172"/>
        <end position="189"/>
    </location>
</feature>
<dbReference type="CDD" id="cd13145">
    <property type="entry name" value="MATE_like_5"/>
    <property type="match status" value="1"/>
</dbReference>
<dbReference type="NCBIfam" id="TIGR00797">
    <property type="entry name" value="matE"/>
    <property type="match status" value="1"/>
</dbReference>
<dbReference type="EMBL" id="JAHCVK010000005">
    <property type="protein sequence ID" value="MBT0653710.1"/>
    <property type="molecule type" value="Genomic_DNA"/>
</dbReference>
<evidence type="ECO:0000313" key="8">
    <source>
        <dbReference type="EMBL" id="MBT0653710.1"/>
    </source>
</evidence>
<feature type="transmembrane region" description="Helical" evidence="7">
    <location>
        <begin position="424"/>
        <end position="443"/>
    </location>
</feature>
<feature type="transmembrane region" description="Helical" evidence="7">
    <location>
        <begin position="201"/>
        <end position="219"/>
    </location>
</feature>
<reference evidence="8 9" key="1">
    <citation type="submission" date="2021-05" db="EMBL/GenBank/DDBJ databases">
        <title>The draft genome of Geobacter luticola JCM 17780.</title>
        <authorList>
            <person name="Xu Z."/>
            <person name="Masuda Y."/>
            <person name="Itoh H."/>
            <person name="Senoo K."/>
        </authorList>
    </citation>
    <scope>NUCLEOTIDE SEQUENCE [LARGE SCALE GENOMIC DNA]</scope>
    <source>
        <strain evidence="8 9">JCM 17780</strain>
    </source>
</reference>
<dbReference type="InterPro" id="IPR048279">
    <property type="entry name" value="MdtK-like"/>
</dbReference>
<feature type="transmembrane region" description="Helical" evidence="7">
    <location>
        <begin position="52"/>
        <end position="82"/>
    </location>
</feature>
<feature type="transmembrane region" description="Helical" evidence="7">
    <location>
        <begin position="326"/>
        <end position="344"/>
    </location>
</feature>
<dbReference type="InterPro" id="IPR002528">
    <property type="entry name" value="MATE_fam"/>
</dbReference>
<feature type="transmembrane region" description="Helical" evidence="7">
    <location>
        <begin position="19"/>
        <end position="40"/>
    </location>
</feature>
<evidence type="ECO:0000256" key="5">
    <source>
        <dbReference type="ARBA" id="ARBA00022989"/>
    </source>
</evidence>
<keyword evidence="3" id="KW-1003">Cell membrane</keyword>
<evidence type="ECO:0000256" key="1">
    <source>
        <dbReference type="ARBA" id="ARBA00004651"/>
    </source>
</evidence>
<sequence length="460" mass="49676">MNDATAANNHLLTDPIPRLLLRLAVPVGIGFFFNTMFNVVDTFYGGLVSTQALAVMSLAFPTFFVVIAVGAGISTGATALIGHALGAGEQEGARRFSVQSLSFGLLHGLFLSLAGPLVTPLLFRWLGAEGDYLSQALSYINVLLAGGVFFILNQVLNASLNASGDTKSFRNFLVAGFFLNLIYDPWFLFGGLGVPPLGLPGIAWATVAVQLCGNIYLLTRVRRTGLLDGFQPSHLLPRRHTYLDLARQGFPASLNMLTVAMGIFVITWFLGRFGKDAVAAYGIAARLEQMALLPVMGLNIATLALVAQNSGAGLTGRVRETIRGALVRGVSAMAVIALLFFLLADRLVQLFTRDPAVIAIGTSYLHVAALVFCAYVILYINVFALQGLKRPQFAIWIGIYRQFLLPLPVFYLFSLHLGWGVRGIWWGIFLVTWSAAVISIVYIRRVMGELPEDAGEGGTA</sequence>
<dbReference type="RefSeq" id="WP_214175713.1">
    <property type="nucleotide sequence ID" value="NZ_JAHCVK010000005.1"/>
</dbReference>
<evidence type="ECO:0000256" key="4">
    <source>
        <dbReference type="ARBA" id="ARBA00022692"/>
    </source>
</evidence>
<comment type="caution">
    <text evidence="8">The sequence shown here is derived from an EMBL/GenBank/DDBJ whole genome shotgun (WGS) entry which is preliminary data.</text>
</comment>
<evidence type="ECO:0000256" key="3">
    <source>
        <dbReference type="ARBA" id="ARBA00022475"/>
    </source>
</evidence>
<organism evidence="8 9">
    <name type="scientific">Geomobilimonas luticola</name>
    <dbReference type="NCBI Taxonomy" id="1114878"/>
    <lineage>
        <taxon>Bacteria</taxon>
        <taxon>Pseudomonadati</taxon>
        <taxon>Thermodesulfobacteriota</taxon>
        <taxon>Desulfuromonadia</taxon>
        <taxon>Geobacterales</taxon>
        <taxon>Geobacteraceae</taxon>
        <taxon>Geomobilimonas</taxon>
    </lineage>
</organism>
<feature type="transmembrane region" description="Helical" evidence="7">
    <location>
        <begin position="132"/>
        <end position="152"/>
    </location>
</feature>
<feature type="transmembrane region" description="Helical" evidence="7">
    <location>
        <begin position="291"/>
        <end position="314"/>
    </location>
</feature>
<feature type="transmembrane region" description="Helical" evidence="7">
    <location>
        <begin position="252"/>
        <end position="271"/>
    </location>
</feature>
<proteinExistence type="predicted"/>
<dbReference type="PIRSF" id="PIRSF006603">
    <property type="entry name" value="DinF"/>
    <property type="match status" value="1"/>
</dbReference>
<keyword evidence="5 7" id="KW-1133">Transmembrane helix</keyword>
<keyword evidence="6 7" id="KW-0472">Membrane</keyword>
<keyword evidence="9" id="KW-1185">Reference proteome</keyword>
<feature type="transmembrane region" description="Helical" evidence="7">
    <location>
        <begin position="103"/>
        <end position="126"/>
    </location>
</feature>
<dbReference type="Proteomes" id="UP000756860">
    <property type="component" value="Unassembled WGS sequence"/>
</dbReference>
<gene>
    <name evidence="8" type="ORF">KI810_11635</name>
</gene>
<dbReference type="Pfam" id="PF01554">
    <property type="entry name" value="MatE"/>
    <property type="match status" value="2"/>
</dbReference>
<protein>
    <submittedName>
        <fullName evidence="8">MATE family efflux transporter</fullName>
    </submittedName>
</protein>
<dbReference type="PANTHER" id="PTHR43549:SF3">
    <property type="entry name" value="MULTIDRUG RESISTANCE PROTEIN YPNP-RELATED"/>
    <property type="match status" value="1"/>
</dbReference>
<name>A0ABS5SEB3_9BACT</name>
<dbReference type="InterPro" id="IPR052031">
    <property type="entry name" value="Membrane_Transporter-Flippase"/>
</dbReference>
<dbReference type="PANTHER" id="PTHR43549">
    <property type="entry name" value="MULTIDRUG RESISTANCE PROTEIN YPNP-RELATED"/>
    <property type="match status" value="1"/>
</dbReference>
<evidence type="ECO:0000256" key="7">
    <source>
        <dbReference type="SAM" id="Phobius"/>
    </source>
</evidence>